<dbReference type="OrthoDB" id="9802991at2"/>
<keyword evidence="7" id="KW-1185">Reference proteome</keyword>
<protein>
    <recommendedName>
        <fullName evidence="5">Metallo-beta-lactamase domain-containing protein</fullName>
    </recommendedName>
</protein>
<dbReference type="InterPro" id="IPR051453">
    <property type="entry name" value="MBL_Glyoxalase_II"/>
</dbReference>
<dbReference type="Gene3D" id="3.60.15.10">
    <property type="entry name" value="Ribonuclease Z/Hydroxyacylglutathione hydrolase-like"/>
    <property type="match status" value="1"/>
</dbReference>
<dbReference type="Proteomes" id="UP000290287">
    <property type="component" value="Unassembled WGS sequence"/>
</dbReference>
<proteinExistence type="predicted"/>
<dbReference type="AlphaFoldDB" id="A0A4Q0YVG5"/>
<dbReference type="CDD" id="cd07737">
    <property type="entry name" value="YcbL-like_MBL-fold"/>
    <property type="match status" value="1"/>
</dbReference>
<comment type="cofactor">
    <cofactor evidence="1">
        <name>Zn(2+)</name>
        <dbReference type="ChEBI" id="CHEBI:29105"/>
    </cofactor>
</comment>
<keyword evidence="2" id="KW-0479">Metal-binding</keyword>
<accession>A0A4Q0YVG5</accession>
<keyword evidence="4" id="KW-0862">Zinc</keyword>
<dbReference type="RefSeq" id="WP_129121176.1">
    <property type="nucleotide sequence ID" value="NZ_PEIB01000003.1"/>
</dbReference>
<dbReference type="SMART" id="SM00849">
    <property type="entry name" value="Lactamase_B"/>
    <property type="match status" value="1"/>
</dbReference>
<evidence type="ECO:0000313" key="6">
    <source>
        <dbReference type="EMBL" id="RXJ74214.1"/>
    </source>
</evidence>
<dbReference type="SUPFAM" id="SSF56281">
    <property type="entry name" value="Metallo-hydrolase/oxidoreductase"/>
    <property type="match status" value="1"/>
</dbReference>
<comment type="caution">
    <text evidence="6">The sequence shown here is derived from an EMBL/GenBank/DDBJ whole genome shotgun (WGS) entry which is preliminary data.</text>
</comment>
<name>A0A4Q0YVG5_9GAMM</name>
<dbReference type="InterPro" id="IPR036866">
    <property type="entry name" value="RibonucZ/Hydroxyglut_hydro"/>
</dbReference>
<dbReference type="PANTHER" id="PTHR46233">
    <property type="entry name" value="HYDROXYACYLGLUTATHIONE HYDROLASE GLOC"/>
    <property type="match status" value="1"/>
</dbReference>
<evidence type="ECO:0000256" key="2">
    <source>
        <dbReference type="ARBA" id="ARBA00022723"/>
    </source>
</evidence>
<dbReference type="PANTHER" id="PTHR46233:SF3">
    <property type="entry name" value="HYDROXYACYLGLUTATHIONE HYDROLASE GLOC"/>
    <property type="match status" value="1"/>
</dbReference>
<dbReference type="EMBL" id="PEIB01000003">
    <property type="protein sequence ID" value="RXJ74214.1"/>
    <property type="molecule type" value="Genomic_DNA"/>
</dbReference>
<evidence type="ECO:0000259" key="5">
    <source>
        <dbReference type="SMART" id="SM00849"/>
    </source>
</evidence>
<organism evidence="6 7">
    <name type="scientific">Veronia nyctiphanis</name>
    <dbReference type="NCBI Taxonomy" id="1278244"/>
    <lineage>
        <taxon>Bacteria</taxon>
        <taxon>Pseudomonadati</taxon>
        <taxon>Pseudomonadota</taxon>
        <taxon>Gammaproteobacteria</taxon>
        <taxon>Vibrionales</taxon>
        <taxon>Vibrionaceae</taxon>
        <taxon>Veronia</taxon>
    </lineage>
</organism>
<sequence length="217" mass="23768">MALKYEVIPVTGFQQNCSIIWCDKTNEAAIVDPGGDVSLLLAKVKELGVEVKRVLLTHGHLDHVGGTMAISSTFNVPVWGPEKEDEFWLQALPSQSQMFGFEHTDAFTPDRWFEDGDEVTVGESVLTVIHAPGHTPGHIVFVSLEDRLAWVGDVLFYGSIGRTDFPKGDHATLISSIRDKLLPLGDDIAFIPGHGPQSTFGNEREFNPYVADGLPTP</sequence>
<dbReference type="GO" id="GO:0016787">
    <property type="term" value="F:hydrolase activity"/>
    <property type="evidence" value="ECO:0007669"/>
    <property type="project" value="UniProtKB-KW"/>
</dbReference>
<dbReference type="Pfam" id="PF00753">
    <property type="entry name" value="Lactamase_B"/>
    <property type="match status" value="1"/>
</dbReference>
<dbReference type="InterPro" id="IPR001279">
    <property type="entry name" value="Metallo-B-lactamas"/>
</dbReference>
<evidence type="ECO:0000313" key="7">
    <source>
        <dbReference type="Proteomes" id="UP000290287"/>
    </source>
</evidence>
<reference evidence="6 7" key="1">
    <citation type="submission" date="2017-10" db="EMBL/GenBank/DDBJ databases">
        <title>Nyctiphanis sp. nov., isolated from the stomach of the euphausiid Nyctiphanes simplex (Hansen, 1911) in the Gulf of California.</title>
        <authorList>
            <person name="Gomez-Gil B."/>
            <person name="Aguilar-Mendez M."/>
            <person name="Lopez-Cortes A."/>
            <person name="Gomez-Gutierrez J."/>
            <person name="Roque A."/>
            <person name="Lang E."/>
            <person name="Gonzalez-Castillo A."/>
        </authorList>
    </citation>
    <scope>NUCLEOTIDE SEQUENCE [LARGE SCALE GENOMIC DNA]</scope>
    <source>
        <strain evidence="6 7">CAIM 600</strain>
    </source>
</reference>
<evidence type="ECO:0000256" key="1">
    <source>
        <dbReference type="ARBA" id="ARBA00001947"/>
    </source>
</evidence>
<evidence type="ECO:0000256" key="3">
    <source>
        <dbReference type="ARBA" id="ARBA00022801"/>
    </source>
</evidence>
<keyword evidence="3" id="KW-0378">Hydrolase</keyword>
<feature type="domain" description="Metallo-beta-lactamase" evidence="5">
    <location>
        <begin position="14"/>
        <end position="194"/>
    </location>
</feature>
<dbReference type="GO" id="GO:0046872">
    <property type="term" value="F:metal ion binding"/>
    <property type="evidence" value="ECO:0007669"/>
    <property type="project" value="UniProtKB-KW"/>
</dbReference>
<gene>
    <name evidence="6" type="ORF">CS022_03855</name>
</gene>
<evidence type="ECO:0000256" key="4">
    <source>
        <dbReference type="ARBA" id="ARBA00022833"/>
    </source>
</evidence>